<protein>
    <recommendedName>
        <fullName evidence="3">TonB C-terminal domain-containing protein</fullName>
    </recommendedName>
</protein>
<evidence type="ECO:0000313" key="1">
    <source>
        <dbReference type="EMBL" id="CQR73696.1"/>
    </source>
</evidence>
<name>A0A0U1L1Z4_9FIRM</name>
<organism evidence="1 2">
    <name type="scientific">Sporomusa ovata</name>
    <dbReference type="NCBI Taxonomy" id="2378"/>
    <lineage>
        <taxon>Bacteria</taxon>
        <taxon>Bacillati</taxon>
        <taxon>Bacillota</taxon>
        <taxon>Negativicutes</taxon>
        <taxon>Selenomonadales</taxon>
        <taxon>Sporomusaceae</taxon>
        <taxon>Sporomusa</taxon>
    </lineage>
</organism>
<gene>
    <name evidence="1" type="ORF">SpAn4DRAFT_0158</name>
</gene>
<dbReference type="EMBL" id="CTRP01000014">
    <property type="protein sequence ID" value="CQR73696.1"/>
    <property type="molecule type" value="Genomic_DNA"/>
</dbReference>
<sequence length="44" mass="5058">MPVQVIASWIRLRLHARSWQFSPALKEGRLVAAWVAIPVTFNLQ</sequence>
<keyword evidence="2" id="KW-1185">Reference proteome</keyword>
<evidence type="ECO:0008006" key="3">
    <source>
        <dbReference type="Google" id="ProtNLM"/>
    </source>
</evidence>
<dbReference type="Proteomes" id="UP000049855">
    <property type="component" value="Unassembled WGS sequence"/>
</dbReference>
<reference evidence="2" key="1">
    <citation type="submission" date="2015-03" db="EMBL/GenBank/DDBJ databases">
        <authorList>
            <person name="Nijsse Bart"/>
        </authorList>
    </citation>
    <scope>NUCLEOTIDE SEQUENCE [LARGE SCALE GENOMIC DNA]</scope>
</reference>
<evidence type="ECO:0000313" key="2">
    <source>
        <dbReference type="Proteomes" id="UP000049855"/>
    </source>
</evidence>
<proteinExistence type="predicted"/>
<accession>A0A0U1L1Z4</accession>
<dbReference type="AlphaFoldDB" id="A0A0U1L1Z4"/>
<dbReference type="RefSeq" id="WP_220387747.1">
    <property type="nucleotide sequence ID" value="NZ_CTRP01000014.1"/>
</dbReference>